<reference evidence="2" key="1">
    <citation type="submission" date="2017-01" db="EMBL/GenBank/DDBJ databases">
        <title>Novel pathways for hydrocarbon cycling and metabolic interdependencies in hydrothermal sediment communities.</title>
        <authorList>
            <person name="Dombrowski N."/>
            <person name="Seitz K."/>
            <person name="Teske A."/>
            <person name="Baker B."/>
        </authorList>
    </citation>
    <scope>NUCLEOTIDE SEQUENCE [LARGE SCALE GENOMIC DNA]</scope>
</reference>
<dbReference type="AlphaFoldDB" id="A0A1V4QEB3"/>
<evidence type="ECO:0008006" key="3">
    <source>
        <dbReference type="Google" id="ProtNLM"/>
    </source>
</evidence>
<proteinExistence type="predicted"/>
<accession>A0A1V4QEB3</accession>
<organism evidence="1 2">
    <name type="scientific">candidate division WOR-3 bacterium 4484_100</name>
    <dbReference type="NCBI Taxonomy" id="1936077"/>
    <lineage>
        <taxon>Bacteria</taxon>
        <taxon>Bacteria division WOR-3</taxon>
    </lineage>
</organism>
<name>A0A1V4QEB3_UNCW3</name>
<gene>
    <name evidence="1" type="ORF">BXT86_05800</name>
</gene>
<sequence>MRVTPQGDTLNSFIICDAYSVQTHPSVVFTGNNYIVVWADNRSSVYHIAETKITPQGGIPDTTVWLGSGIGDDEEDPDIAFDGNRCLVVWSKENLGVQARFIDTLGQPVDTVFTIAPFTTTTYTSPSISFGLNNYLVVWYDRRPGGDDWDVYAQLISMQGSNIGEQLTVATGVNSQYDARVTFDGSNYFVVWREANYDIYGRWITGDGVLIGSPVRVSNSTAFYRYQPTLAASDINYLIAWSEYHAGQFDIYGNVDIPVGTNERCSTRRIQQKKYRLSTIIRNLPKGFDAKYNIYDISGRLVDPHTLSPGVYFAEVNDDEVRKIVIIR</sequence>
<dbReference type="EMBL" id="MUKB01000107">
    <property type="protein sequence ID" value="OPX17562.1"/>
    <property type="molecule type" value="Genomic_DNA"/>
</dbReference>
<comment type="caution">
    <text evidence="1">The sequence shown here is derived from an EMBL/GenBank/DDBJ whole genome shotgun (WGS) entry which is preliminary data.</text>
</comment>
<evidence type="ECO:0000313" key="1">
    <source>
        <dbReference type="EMBL" id="OPX17562.1"/>
    </source>
</evidence>
<dbReference type="Proteomes" id="UP000191663">
    <property type="component" value="Unassembled WGS sequence"/>
</dbReference>
<protein>
    <recommendedName>
        <fullName evidence="3">Secretion system C-terminal sorting domain-containing protein</fullName>
    </recommendedName>
</protein>
<evidence type="ECO:0000313" key="2">
    <source>
        <dbReference type="Proteomes" id="UP000191663"/>
    </source>
</evidence>